<protein>
    <submittedName>
        <fullName evidence="7">His-Xaa-Ser system radical SAM maturase HxsC</fullName>
    </submittedName>
</protein>
<organism evidence="7 8">
    <name type="scientific">Paraburkholderia steynii</name>
    <dbReference type="NCBI Taxonomy" id="1245441"/>
    <lineage>
        <taxon>Bacteria</taxon>
        <taxon>Pseudomonadati</taxon>
        <taxon>Pseudomonadota</taxon>
        <taxon>Betaproteobacteria</taxon>
        <taxon>Burkholderiales</taxon>
        <taxon>Burkholderiaceae</taxon>
        <taxon>Paraburkholderia</taxon>
    </lineage>
</organism>
<dbReference type="PANTHER" id="PTHR11228:SF7">
    <property type="entry name" value="PQQA PEPTIDE CYCLASE"/>
    <property type="match status" value="1"/>
</dbReference>
<accession>A0A4R0X9E4</accession>
<evidence type="ECO:0000256" key="4">
    <source>
        <dbReference type="ARBA" id="ARBA00023004"/>
    </source>
</evidence>
<evidence type="ECO:0000313" key="7">
    <source>
        <dbReference type="EMBL" id="TCG05205.1"/>
    </source>
</evidence>
<evidence type="ECO:0000256" key="2">
    <source>
        <dbReference type="ARBA" id="ARBA00022691"/>
    </source>
</evidence>
<dbReference type="Pfam" id="PF04055">
    <property type="entry name" value="Radical_SAM"/>
    <property type="match status" value="1"/>
</dbReference>
<dbReference type="InterPro" id="IPR024032">
    <property type="entry name" value="rSAM_paired_HxsC"/>
</dbReference>
<dbReference type="PANTHER" id="PTHR11228">
    <property type="entry name" value="RADICAL SAM DOMAIN PROTEIN"/>
    <property type="match status" value="1"/>
</dbReference>
<keyword evidence="4" id="KW-0408">Iron</keyword>
<evidence type="ECO:0000256" key="1">
    <source>
        <dbReference type="ARBA" id="ARBA00001966"/>
    </source>
</evidence>
<reference evidence="7 8" key="1">
    <citation type="submission" date="2017-02" db="EMBL/GenBank/DDBJ databases">
        <title>Paraburkholderia sophoroidis sp. nov. and Paraburkholderia steynii sp. nov. rhizobial symbionts of the fynbos legume Hypocalyptus sophoroides.</title>
        <authorList>
            <person name="Steenkamp E.T."/>
            <person name="Beukes C.W."/>
            <person name="Van Zyl E."/>
            <person name="Avontuur J."/>
            <person name="Chan W.Y."/>
            <person name="Hassen A."/>
            <person name="Palmer M."/>
            <person name="Mthombeni L."/>
            <person name="Phalane F."/>
            <person name="Sereme K."/>
            <person name="Venter S.N."/>
        </authorList>
    </citation>
    <scope>NUCLEOTIDE SEQUENCE [LARGE SCALE GENOMIC DNA]</scope>
    <source>
        <strain evidence="7 8">HC1.1ba</strain>
    </source>
</reference>
<dbReference type="InterPro" id="IPR058240">
    <property type="entry name" value="rSAM_sf"/>
</dbReference>
<evidence type="ECO:0000313" key="8">
    <source>
        <dbReference type="Proteomes" id="UP000294200"/>
    </source>
</evidence>
<gene>
    <name evidence="7" type="ORF">BZM27_35490</name>
</gene>
<dbReference type="Gene3D" id="3.20.20.70">
    <property type="entry name" value="Aldolase class I"/>
    <property type="match status" value="1"/>
</dbReference>
<dbReference type="InterPro" id="IPR013785">
    <property type="entry name" value="Aldolase_TIM"/>
</dbReference>
<dbReference type="SFLD" id="SFLDS00029">
    <property type="entry name" value="Radical_SAM"/>
    <property type="match status" value="1"/>
</dbReference>
<sequence>MLKLGGKVISITPVEEPATSKPLTPRIVQGNLLLPIVAGSRPVTEAVRRKSAYLLREGSAPTGYAHYFVLRRNAHGVLAATLDSPLTVLPDEFDYLDDGDIVRLNSERGDIRVLYRRNSPHNTILVTEQCQHYCLMCSQPPKNVDDSWLDDEAKELIRLMPRSTEVLGFTGGEPTLFGDRFLETLRLTKTLLPRTKVHILSNGRTFADRSFVKRYATIAHPDVTVGIPLYSDDAAIHDHIVQAKGAFDETVRGILNLKELGQKVEIRVVLHALSVGRLEQLATYITRNLLFADHVALMGLEITGFTRANLDDLWIDQFTYKDVLSRAVRIFDAYGMHVSVYNHQLCLVNDDIKGAYRRSISDWKNEYVDACVPCTRKHECGGFFSSAVQHKYSAHIRPF</sequence>
<dbReference type="EMBL" id="MWML01000186">
    <property type="protein sequence ID" value="TCG05205.1"/>
    <property type="molecule type" value="Genomic_DNA"/>
</dbReference>
<dbReference type="SFLD" id="SFLDG01103">
    <property type="entry name" value="Uncharacterised_Radical_SAM_Su"/>
    <property type="match status" value="1"/>
</dbReference>
<dbReference type="PROSITE" id="PS51918">
    <property type="entry name" value="RADICAL_SAM"/>
    <property type="match status" value="1"/>
</dbReference>
<dbReference type="InterPro" id="IPR050377">
    <property type="entry name" value="Radical_SAM_PqqE_MftC-like"/>
</dbReference>
<proteinExistence type="predicted"/>
<evidence type="ECO:0000256" key="3">
    <source>
        <dbReference type="ARBA" id="ARBA00022723"/>
    </source>
</evidence>
<comment type="cofactor">
    <cofactor evidence="1">
        <name>[4Fe-4S] cluster</name>
        <dbReference type="ChEBI" id="CHEBI:49883"/>
    </cofactor>
</comment>
<keyword evidence="8" id="KW-1185">Reference proteome</keyword>
<comment type="caution">
    <text evidence="7">The sequence shown here is derived from an EMBL/GenBank/DDBJ whole genome shotgun (WGS) entry which is preliminary data.</text>
</comment>
<feature type="domain" description="Radical SAM core" evidence="6">
    <location>
        <begin position="116"/>
        <end position="342"/>
    </location>
</feature>
<keyword evidence="5" id="KW-0411">Iron-sulfur</keyword>
<dbReference type="GO" id="GO:0051536">
    <property type="term" value="F:iron-sulfur cluster binding"/>
    <property type="evidence" value="ECO:0007669"/>
    <property type="project" value="UniProtKB-KW"/>
</dbReference>
<dbReference type="SFLD" id="SFLDG01067">
    <property type="entry name" value="SPASM/twitch_domain_containing"/>
    <property type="match status" value="1"/>
</dbReference>
<dbReference type="CDD" id="cd01335">
    <property type="entry name" value="Radical_SAM"/>
    <property type="match status" value="1"/>
</dbReference>
<dbReference type="GO" id="GO:0046872">
    <property type="term" value="F:metal ion binding"/>
    <property type="evidence" value="ECO:0007669"/>
    <property type="project" value="UniProtKB-KW"/>
</dbReference>
<keyword evidence="3" id="KW-0479">Metal-binding</keyword>
<evidence type="ECO:0000259" key="6">
    <source>
        <dbReference type="PROSITE" id="PS51918"/>
    </source>
</evidence>
<dbReference type="SUPFAM" id="SSF102114">
    <property type="entry name" value="Radical SAM enzymes"/>
    <property type="match status" value="1"/>
</dbReference>
<name>A0A4R0X9E4_9BURK</name>
<dbReference type="InterPro" id="IPR007197">
    <property type="entry name" value="rSAM"/>
</dbReference>
<dbReference type="NCBIfam" id="TIGR03977">
    <property type="entry name" value="rSAM_pair_HxsC"/>
    <property type="match status" value="1"/>
</dbReference>
<dbReference type="AlphaFoldDB" id="A0A4R0X9E4"/>
<dbReference type="Proteomes" id="UP000294200">
    <property type="component" value="Unassembled WGS sequence"/>
</dbReference>
<dbReference type="GO" id="GO:0003824">
    <property type="term" value="F:catalytic activity"/>
    <property type="evidence" value="ECO:0007669"/>
    <property type="project" value="InterPro"/>
</dbReference>
<keyword evidence="2" id="KW-0949">S-adenosyl-L-methionine</keyword>
<evidence type="ECO:0000256" key="5">
    <source>
        <dbReference type="ARBA" id="ARBA00023014"/>
    </source>
</evidence>